<proteinExistence type="inferred from homology"/>
<evidence type="ECO:0000256" key="4">
    <source>
        <dbReference type="ARBA" id="ARBA00022741"/>
    </source>
</evidence>
<feature type="domain" description="Aminoglycoside phosphotransferase" evidence="8">
    <location>
        <begin position="30"/>
        <end position="252"/>
    </location>
</feature>
<keyword evidence="6" id="KW-0067">ATP-binding</keyword>
<dbReference type="EMBL" id="QRHL01000040">
    <property type="protein sequence ID" value="RHF69787.1"/>
    <property type="molecule type" value="Genomic_DNA"/>
</dbReference>
<dbReference type="InterPro" id="IPR005280">
    <property type="entry name" value="Homoserine_kinase_II"/>
</dbReference>
<dbReference type="CDD" id="cd05153">
    <property type="entry name" value="HomoserineK_II"/>
    <property type="match status" value="1"/>
</dbReference>
<keyword evidence="4" id="KW-0547">Nucleotide-binding</keyword>
<evidence type="ECO:0000256" key="2">
    <source>
        <dbReference type="ARBA" id="ARBA00022679"/>
    </source>
</evidence>
<dbReference type="Gene3D" id="3.90.1200.10">
    <property type="match status" value="1"/>
</dbReference>
<sequence length="306" mass="36557">MAVYTRLQKEEIEKILSDYNLTLKNFYMIKTGILNTNYYIECIEGKFVLRVFEGGRKYFEENQELEFLLELKDIVPCCTPLQTTSGNNYIVYKNKMIALFYFIMGEPIKSFNEAYLKEIGKYLGVLHSFSIGKKLIRKSRIDMKKYYKKIDFQNIDIPFDIKEKIEILYEEVKNFNFSSLPCGIIHNDIFPDNVFVKDNKIVGILDFNEAQTAPFIIDLAIVINFWIRVYQFDLEVEKRYIDIFLEEYEKYRKLEEEEKRALDMALKKMALTFILLRLDKFINENLSEVFIENKSYTQLLPLLEYY</sequence>
<evidence type="ECO:0000313" key="9">
    <source>
        <dbReference type="EMBL" id="RHF69787.1"/>
    </source>
</evidence>
<evidence type="ECO:0000256" key="1">
    <source>
        <dbReference type="ARBA" id="ARBA00022605"/>
    </source>
</evidence>
<dbReference type="GO" id="GO:0004413">
    <property type="term" value="F:homoserine kinase activity"/>
    <property type="evidence" value="ECO:0007669"/>
    <property type="project" value="InterPro"/>
</dbReference>
<evidence type="ECO:0000259" key="8">
    <source>
        <dbReference type="Pfam" id="PF01636"/>
    </source>
</evidence>
<dbReference type="InterPro" id="IPR002575">
    <property type="entry name" value="Aminoglycoside_PTrfase"/>
</dbReference>
<keyword evidence="5 9" id="KW-0418">Kinase</keyword>
<keyword evidence="3" id="KW-0791">Threonine biosynthesis</keyword>
<comment type="similarity">
    <text evidence="7">Belongs to the pseudomonas-type ThrB family.</text>
</comment>
<dbReference type="GO" id="GO:0005524">
    <property type="term" value="F:ATP binding"/>
    <property type="evidence" value="ECO:0007669"/>
    <property type="project" value="UniProtKB-KW"/>
</dbReference>
<evidence type="ECO:0000256" key="7">
    <source>
        <dbReference type="ARBA" id="ARBA00038240"/>
    </source>
</evidence>
<accession>A0A414PMW2</accession>
<gene>
    <name evidence="9" type="ORF">DW663_12225</name>
</gene>
<comment type="caution">
    <text evidence="9">The sequence shown here is derived from an EMBL/GenBank/DDBJ whole genome shotgun (WGS) entry which is preliminary data.</text>
</comment>
<evidence type="ECO:0000256" key="6">
    <source>
        <dbReference type="ARBA" id="ARBA00022840"/>
    </source>
</evidence>
<dbReference type="InterPro" id="IPR011009">
    <property type="entry name" value="Kinase-like_dom_sf"/>
</dbReference>
<dbReference type="Proteomes" id="UP000284676">
    <property type="component" value="Unassembled WGS sequence"/>
</dbReference>
<protein>
    <submittedName>
        <fullName evidence="9">Homoserine kinase</fullName>
    </submittedName>
</protein>
<dbReference type="InterPro" id="IPR050249">
    <property type="entry name" value="Pseudomonas-type_ThrB"/>
</dbReference>
<dbReference type="SUPFAM" id="SSF56112">
    <property type="entry name" value="Protein kinase-like (PK-like)"/>
    <property type="match status" value="1"/>
</dbReference>
<keyword evidence="1" id="KW-0028">Amino-acid biosynthesis</keyword>
<keyword evidence="2" id="KW-0808">Transferase</keyword>
<organism evidence="9 10">
    <name type="scientific">Fusobacterium mortiferum</name>
    <dbReference type="NCBI Taxonomy" id="850"/>
    <lineage>
        <taxon>Bacteria</taxon>
        <taxon>Fusobacteriati</taxon>
        <taxon>Fusobacteriota</taxon>
        <taxon>Fusobacteriia</taxon>
        <taxon>Fusobacteriales</taxon>
        <taxon>Fusobacteriaceae</taxon>
        <taxon>Fusobacterium</taxon>
    </lineage>
</organism>
<dbReference type="PANTHER" id="PTHR21064:SF6">
    <property type="entry name" value="AMINOGLYCOSIDE PHOSPHOTRANSFERASE DOMAIN-CONTAINING PROTEIN"/>
    <property type="match status" value="1"/>
</dbReference>
<reference evidence="9 10" key="1">
    <citation type="submission" date="2018-08" db="EMBL/GenBank/DDBJ databases">
        <title>A genome reference for cultivated species of the human gut microbiota.</title>
        <authorList>
            <person name="Zou Y."/>
            <person name="Xue W."/>
            <person name="Luo G."/>
        </authorList>
    </citation>
    <scope>NUCLEOTIDE SEQUENCE [LARGE SCALE GENOMIC DNA]</scope>
    <source>
        <strain evidence="9 10">AM25-1</strain>
    </source>
</reference>
<dbReference type="PANTHER" id="PTHR21064">
    <property type="entry name" value="AMINOGLYCOSIDE PHOSPHOTRANSFERASE DOMAIN-CONTAINING PROTEIN-RELATED"/>
    <property type="match status" value="1"/>
</dbReference>
<evidence type="ECO:0000256" key="5">
    <source>
        <dbReference type="ARBA" id="ARBA00022777"/>
    </source>
</evidence>
<dbReference type="GO" id="GO:0009088">
    <property type="term" value="P:threonine biosynthetic process"/>
    <property type="evidence" value="ECO:0007669"/>
    <property type="project" value="UniProtKB-KW"/>
</dbReference>
<dbReference type="Pfam" id="PF01636">
    <property type="entry name" value="APH"/>
    <property type="match status" value="1"/>
</dbReference>
<evidence type="ECO:0000313" key="10">
    <source>
        <dbReference type="Proteomes" id="UP000284676"/>
    </source>
</evidence>
<dbReference type="RefSeq" id="WP_117708382.1">
    <property type="nucleotide sequence ID" value="NZ_JBQKFG010000009.1"/>
</dbReference>
<evidence type="ECO:0000256" key="3">
    <source>
        <dbReference type="ARBA" id="ARBA00022697"/>
    </source>
</evidence>
<dbReference type="AlphaFoldDB" id="A0A414PMW2"/>
<name>A0A414PMW2_FUSMR</name>
<dbReference type="Gene3D" id="3.30.200.20">
    <property type="entry name" value="Phosphorylase Kinase, domain 1"/>
    <property type="match status" value="1"/>
</dbReference>